<organism evidence="2 3">
    <name type="scientific">Botrytis byssoidea</name>
    <dbReference type="NCBI Taxonomy" id="139641"/>
    <lineage>
        <taxon>Eukaryota</taxon>
        <taxon>Fungi</taxon>
        <taxon>Dikarya</taxon>
        <taxon>Ascomycota</taxon>
        <taxon>Pezizomycotina</taxon>
        <taxon>Leotiomycetes</taxon>
        <taxon>Helotiales</taxon>
        <taxon>Sclerotiniaceae</taxon>
        <taxon>Botrytis</taxon>
    </lineage>
</organism>
<feature type="region of interest" description="Disordered" evidence="1">
    <location>
        <begin position="114"/>
        <end position="154"/>
    </location>
</feature>
<dbReference type="Proteomes" id="UP000710849">
    <property type="component" value="Unassembled WGS sequence"/>
</dbReference>
<feature type="compositionally biased region" description="Basic and acidic residues" evidence="1">
    <location>
        <begin position="130"/>
        <end position="142"/>
    </location>
</feature>
<dbReference type="RefSeq" id="XP_038730808.1">
    <property type="nucleotide sequence ID" value="XM_038878558.1"/>
</dbReference>
<evidence type="ECO:0000313" key="2">
    <source>
        <dbReference type="EMBL" id="KAF7936678.1"/>
    </source>
</evidence>
<protein>
    <submittedName>
        <fullName evidence="2">Uncharacterized protein</fullName>
    </submittedName>
</protein>
<evidence type="ECO:0000256" key="1">
    <source>
        <dbReference type="SAM" id="MobiDB-lite"/>
    </source>
</evidence>
<dbReference type="GeneID" id="62151632"/>
<reference evidence="2 3" key="1">
    <citation type="journal article" date="2020" name="Genome Biol. Evol.">
        <title>Comparative genomics of Sclerotiniaceae.</title>
        <authorList>
            <person name="Valero Jimenez C.A."/>
            <person name="Steentjes M."/>
            <person name="Scholten O.E."/>
            <person name="Van Kan J.A.L."/>
        </authorList>
    </citation>
    <scope>NUCLEOTIDE SEQUENCE [LARGE SCALE GENOMIC DNA]</scope>
    <source>
        <strain evidence="2 3">MUCL 94</strain>
    </source>
</reference>
<accession>A0A9P5II19</accession>
<name>A0A9P5II19_9HELO</name>
<comment type="caution">
    <text evidence="2">The sequence shown here is derived from an EMBL/GenBank/DDBJ whole genome shotgun (WGS) entry which is preliminary data.</text>
</comment>
<sequence length="449" mass="52505">MPPRRPPTPKSKQPQFLEPNKLRSDTYILQTLAPTIVSTPAPNIPTTITTTYNTGRPLRPASERGNGAATASQVPFEVRDRLTANPNQFEGAEVHRQHLMHPREIAVEMTVDKVRKAPSASPSQLKSKKRSAEDTKAEKDGRSSQPARKRRYNTAKRRAVKFDFPTEITRLILRCLISEHQTFESDLCTAVCFGLTCRTHWAIFRSIFSGKIPLLVQSPNTFNQRKAYVPYRLGDLLVKWMLPTYRPLPCQLLDGKLAISDTASISVYVSFAAYPHAGGEKDQRLTERMAQYRRNCFMEFYCIYQNIRHDRYIIPRGLNWFIPNPYRMGEEWYPATIRFLKHTIFRWKSDCHMDREYHWLNDKEEYTRHYQVWSIYKTWMIRDWVEAQPEAMAYKRSRGLGEDKKKVGMRDGFEMLKLVDVQTKEHKLRVKQIVDVMLRFLEGRPSHDC</sequence>
<evidence type="ECO:0000313" key="3">
    <source>
        <dbReference type="Proteomes" id="UP000710849"/>
    </source>
</evidence>
<dbReference type="EMBL" id="RCSW01000016">
    <property type="protein sequence ID" value="KAF7936678.1"/>
    <property type="molecule type" value="Genomic_DNA"/>
</dbReference>
<feature type="region of interest" description="Disordered" evidence="1">
    <location>
        <begin position="47"/>
        <end position="74"/>
    </location>
</feature>
<keyword evidence="3" id="KW-1185">Reference proteome</keyword>
<gene>
    <name evidence="2" type="ORF">EAE97_008044</name>
</gene>
<feature type="region of interest" description="Disordered" evidence="1">
    <location>
        <begin position="1"/>
        <end position="22"/>
    </location>
</feature>
<dbReference type="AlphaFoldDB" id="A0A9P5II19"/>
<proteinExistence type="predicted"/>